<gene>
    <name evidence="3" type="ORF">GCM10009717_34530</name>
</gene>
<evidence type="ECO:0000256" key="1">
    <source>
        <dbReference type="SAM" id="MobiDB-lite"/>
    </source>
</evidence>
<feature type="chain" id="PRO_5047203532" evidence="2">
    <location>
        <begin position="28"/>
        <end position="203"/>
    </location>
</feature>
<feature type="region of interest" description="Disordered" evidence="1">
    <location>
        <begin position="26"/>
        <end position="48"/>
    </location>
</feature>
<name>A0ABN2R7C4_9MICO</name>
<organism evidence="3 4">
    <name type="scientific">Agromyces allii</name>
    <dbReference type="NCBI Taxonomy" id="393607"/>
    <lineage>
        <taxon>Bacteria</taxon>
        <taxon>Bacillati</taxon>
        <taxon>Actinomycetota</taxon>
        <taxon>Actinomycetes</taxon>
        <taxon>Micrococcales</taxon>
        <taxon>Microbacteriaceae</taxon>
        <taxon>Agromyces</taxon>
    </lineage>
</organism>
<feature type="signal peptide" evidence="2">
    <location>
        <begin position="1"/>
        <end position="27"/>
    </location>
</feature>
<dbReference type="EMBL" id="BAAAMK010000010">
    <property type="protein sequence ID" value="GAA1964789.1"/>
    <property type="molecule type" value="Genomic_DNA"/>
</dbReference>
<evidence type="ECO:0000313" key="4">
    <source>
        <dbReference type="Proteomes" id="UP001499954"/>
    </source>
</evidence>
<keyword evidence="4" id="KW-1185">Reference proteome</keyword>
<comment type="caution">
    <text evidence="3">The sequence shown here is derived from an EMBL/GenBank/DDBJ whole genome shotgun (WGS) entry which is preliminary data.</text>
</comment>
<feature type="compositionally biased region" description="Low complexity" evidence="1">
    <location>
        <begin position="26"/>
        <end position="41"/>
    </location>
</feature>
<sequence length="203" mass="20689">MRIHPVRILGAALVVLTLAACAPTATADPEASSTPSAAPVETPTPTPEPVVIDPADVSTWVISGQGIGPLTRGAAYPDVIAPLTTFTADEWCPGIVGLQREDTPGFTLALNDDGTVRAVWVSAAVDPAIPVPATESGIRPGSTKAELDAAHPALEVAGQIGQDTFVYAAGDDVNGWIDFTVNADAITMIGVSSTPIAPKELCG</sequence>
<dbReference type="PROSITE" id="PS51257">
    <property type="entry name" value="PROKAR_LIPOPROTEIN"/>
    <property type="match status" value="1"/>
</dbReference>
<dbReference type="Proteomes" id="UP001499954">
    <property type="component" value="Unassembled WGS sequence"/>
</dbReference>
<protein>
    <submittedName>
        <fullName evidence="3">Uncharacterized protein</fullName>
    </submittedName>
</protein>
<proteinExistence type="predicted"/>
<dbReference type="RefSeq" id="WP_157415551.1">
    <property type="nucleotide sequence ID" value="NZ_BAAAMK010000010.1"/>
</dbReference>
<reference evidence="3 4" key="1">
    <citation type="journal article" date="2019" name="Int. J. Syst. Evol. Microbiol.">
        <title>The Global Catalogue of Microorganisms (GCM) 10K type strain sequencing project: providing services to taxonomists for standard genome sequencing and annotation.</title>
        <authorList>
            <consortium name="The Broad Institute Genomics Platform"/>
            <consortium name="The Broad Institute Genome Sequencing Center for Infectious Disease"/>
            <person name="Wu L."/>
            <person name="Ma J."/>
        </authorList>
    </citation>
    <scope>NUCLEOTIDE SEQUENCE [LARGE SCALE GENOMIC DNA]</scope>
    <source>
        <strain evidence="3 4">JCM 13584</strain>
    </source>
</reference>
<evidence type="ECO:0000313" key="3">
    <source>
        <dbReference type="EMBL" id="GAA1964789.1"/>
    </source>
</evidence>
<accession>A0ABN2R7C4</accession>
<keyword evidence="2" id="KW-0732">Signal</keyword>
<evidence type="ECO:0000256" key="2">
    <source>
        <dbReference type="SAM" id="SignalP"/>
    </source>
</evidence>